<keyword evidence="4" id="KW-0472">Membrane</keyword>
<dbReference type="GeneID" id="78294600"/>
<dbReference type="PANTHER" id="PTHR30386:SF26">
    <property type="entry name" value="TRANSPORT PROTEIN COMB"/>
    <property type="match status" value="1"/>
</dbReference>
<evidence type="ECO:0000256" key="4">
    <source>
        <dbReference type="ARBA" id="ARBA00023136"/>
    </source>
</evidence>
<evidence type="ECO:0000256" key="2">
    <source>
        <dbReference type="ARBA" id="ARBA00022692"/>
    </source>
</evidence>
<proteinExistence type="predicted"/>
<dbReference type="InterPro" id="IPR022275">
    <property type="entry name" value="NHPM_bacteriocin_SS_HylD"/>
</dbReference>
<dbReference type="OrthoDB" id="8439633at2"/>
<dbReference type="RefSeq" id="WP_116883290.1">
    <property type="nucleotide sequence ID" value="NZ_CABMMC010000006.1"/>
</dbReference>
<keyword evidence="6" id="KW-1185">Reference proteome</keyword>
<evidence type="ECO:0000256" key="3">
    <source>
        <dbReference type="ARBA" id="ARBA00022989"/>
    </source>
</evidence>
<sequence length="441" mass="49279">MNRNLFRKNAMLKVASPFELNRLVSIFSGREALALLALGVTVVAALAWGICGVIYERVSGNGIVMLQSRFDTIQAPAGGVLISFDLETGDFVRRGQMVGRLFSFSDLENLRESYQKLKMLQGNLEEVRRYTGWLKKGKQNHFQKSSEVLDETIGRLNEELEWLSRYVDKGRGLSERGAISQQQWHEEQEKYHAKLKSRADYLLRKLEEENSLSEADFTLAKEVMSVEVEVKSALYEVELLRNKLEYNTRIVSTHSGTVTSVNYTPGSIVAAEANLASLIDLDDQTDETWELYAYFSVADSKKIRPGMSAIVTPSSVKAERDGSIRGTVTHVGTYILPVESIDRTFRNAAFAQYLLKQCANMPVEVRILLSRDRSSPNGFRWTSGSGPDIEVSAGTLCAASVVVDKEPPLELVFSGLRKFMFGRGVMEEFQLRNARTGAGGE</sequence>
<gene>
    <name evidence="5" type="ORF">C8D82_10740</name>
</gene>
<dbReference type="NCBIfam" id="TIGR03794">
    <property type="entry name" value="NHLM_micro_HlyD"/>
    <property type="match status" value="1"/>
</dbReference>
<evidence type="ECO:0000313" key="6">
    <source>
        <dbReference type="Proteomes" id="UP000245959"/>
    </source>
</evidence>
<dbReference type="InterPro" id="IPR050739">
    <property type="entry name" value="MFP"/>
</dbReference>
<dbReference type="EMBL" id="QEKH01000007">
    <property type="protein sequence ID" value="PVY44285.1"/>
    <property type="molecule type" value="Genomic_DNA"/>
</dbReference>
<dbReference type="PANTHER" id="PTHR30386">
    <property type="entry name" value="MEMBRANE FUSION SUBUNIT OF EMRAB-TOLC MULTIDRUG EFFLUX PUMP"/>
    <property type="match status" value="1"/>
</dbReference>
<reference evidence="5 6" key="1">
    <citation type="submission" date="2018-04" db="EMBL/GenBank/DDBJ databases">
        <title>Genomic Encyclopedia of Type Strains, Phase IV (KMG-IV): sequencing the most valuable type-strain genomes for metagenomic binning, comparative biology and taxonomic classification.</title>
        <authorList>
            <person name="Goeker M."/>
        </authorList>
    </citation>
    <scope>NUCLEOTIDE SEQUENCE [LARGE SCALE GENOMIC DNA]</scope>
    <source>
        <strain evidence="5 6">DSM 14823</strain>
    </source>
</reference>
<protein>
    <submittedName>
        <fullName evidence="5">NHLM bacteriocin system secretion protein</fullName>
    </submittedName>
</protein>
<accession>A0A2U1B6I3</accession>
<dbReference type="Gene3D" id="1.10.287.470">
    <property type="entry name" value="Helix hairpin bin"/>
    <property type="match status" value="1"/>
</dbReference>
<evidence type="ECO:0000256" key="1">
    <source>
        <dbReference type="ARBA" id="ARBA00004167"/>
    </source>
</evidence>
<name>A0A2U1B6I3_9BACT</name>
<dbReference type="GO" id="GO:0016020">
    <property type="term" value="C:membrane"/>
    <property type="evidence" value="ECO:0007669"/>
    <property type="project" value="UniProtKB-SubCell"/>
</dbReference>
<dbReference type="Gene3D" id="2.40.30.170">
    <property type="match status" value="1"/>
</dbReference>
<dbReference type="AlphaFoldDB" id="A0A2U1B6I3"/>
<comment type="caution">
    <text evidence="5">The sequence shown here is derived from an EMBL/GenBank/DDBJ whole genome shotgun (WGS) entry which is preliminary data.</text>
</comment>
<comment type="subcellular location">
    <subcellularLocation>
        <location evidence="1">Membrane</location>
        <topology evidence="1">Single-pass membrane protein</topology>
    </subcellularLocation>
</comment>
<dbReference type="Gene3D" id="2.40.50.100">
    <property type="match status" value="1"/>
</dbReference>
<organism evidence="5 6">
    <name type="scientific">Victivallis vadensis</name>
    <dbReference type="NCBI Taxonomy" id="172901"/>
    <lineage>
        <taxon>Bacteria</taxon>
        <taxon>Pseudomonadati</taxon>
        <taxon>Lentisphaerota</taxon>
        <taxon>Lentisphaeria</taxon>
        <taxon>Victivallales</taxon>
        <taxon>Victivallaceae</taxon>
        <taxon>Victivallis</taxon>
    </lineage>
</organism>
<keyword evidence="2" id="KW-0812">Transmembrane</keyword>
<evidence type="ECO:0000313" key="5">
    <source>
        <dbReference type="EMBL" id="PVY44285.1"/>
    </source>
</evidence>
<keyword evidence="3" id="KW-1133">Transmembrane helix</keyword>
<dbReference type="Proteomes" id="UP000245959">
    <property type="component" value="Unassembled WGS sequence"/>
</dbReference>